<proteinExistence type="predicted"/>
<dbReference type="AlphaFoldDB" id="A0AAV3UL29"/>
<dbReference type="GeneID" id="68614466"/>
<keyword evidence="3" id="KW-1185">Reference proteome</keyword>
<evidence type="ECO:0000256" key="1">
    <source>
        <dbReference type="SAM" id="MobiDB-lite"/>
    </source>
</evidence>
<accession>A0AAV3UL29</accession>
<dbReference type="PROSITE" id="PS51318">
    <property type="entry name" value="TAT"/>
    <property type="match status" value="1"/>
</dbReference>
<gene>
    <name evidence="2" type="ORF">GCM10025751_36690</name>
</gene>
<dbReference type="RefSeq" id="WP_227774197.1">
    <property type="nucleotide sequence ID" value="NZ_BAABKX010000015.1"/>
</dbReference>
<feature type="region of interest" description="Disordered" evidence="1">
    <location>
        <begin position="75"/>
        <end position="94"/>
    </location>
</feature>
<dbReference type="Proteomes" id="UP001501729">
    <property type="component" value="Unassembled WGS sequence"/>
</dbReference>
<feature type="region of interest" description="Disordered" evidence="1">
    <location>
        <begin position="1"/>
        <end position="20"/>
    </location>
</feature>
<evidence type="ECO:0000313" key="2">
    <source>
        <dbReference type="EMBL" id="GAA5056136.1"/>
    </source>
</evidence>
<sequence length="593" mass="64968">MAEKKENLDSGRKSDEGASVTRRQALQLAGVGVGSLAVSGLSSVDVRAASNCANGPFERTYSGATVNIARLESRTSGGSAQDVGAKSPASEQEIESLRGVRIDAPGRTSNHTQSAAETGDDLSIRTEYDGVGAEGTRGGVPSDSQVAAGNGKIVHALNQQVAIFNKRSGNRQLKVELEDLFEPVIDEPEGGFAYGYPFVFDPRARYDRNADRYVIAAVQYEPGITEDGEIVDRDDQEEGKEPGEEEENESEPLQRPPKGWWCIAVSDNSNPNGKWHVYRIPPIDNEGLVDYPTLGLDRDAIYLAQNFFGEQLEVTMVTLDKEAMYDGRDVTANHFTALDNPEVENIDFTVQPALQPFSGGDDGTFYLVDSVFPSPTASALTLWEVTNPVDDPSLECFTVDVEEFAYPPTARQPDSDKRIDTLGTRLMNADYNDGSLWTAHTIQYDWNGDGAPVAAIKWYEIDTDTREVVQSGVYGEPDRSYFIPTVGSDGDSTVITHNVSGPDTFPRMDVAGRTADYTPNGLEDSLVVQDGESRYDYGEGEEVMRWGDYNGVSVDPTTGRFWTVSQYSPDIDIDPDAEERDPYHTRIAEISFD</sequence>
<dbReference type="InterPro" id="IPR006311">
    <property type="entry name" value="TAT_signal"/>
</dbReference>
<evidence type="ECO:0000313" key="3">
    <source>
        <dbReference type="Proteomes" id="UP001501729"/>
    </source>
</evidence>
<feature type="region of interest" description="Disordered" evidence="1">
    <location>
        <begin position="225"/>
        <end position="257"/>
    </location>
</feature>
<reference evidence="2 3" key="1">
    <citation type="journal article" date="2019" name="Int. J. Syst. Evol. Microbiol.">
        <title>The Global Catalogue of Microorganisms (GCM) 10K type strain sequencing project: providing services to taxonomists for standard genome sequencing and annotation.</title>
        <authorList>
            <consortium name="The Broad Institute Genomics Platform"/>
            <consortium name="The Broad Institute Genome Sequencing Center for Infectious Disease"/>
            <person name="Wu L."/>
            <person name="Ma J."/>
        </authorList>
    </citation>
    <scope>NUCLEOTIDE SEQUENCE [LARGE SCALE GENOMIC DNA]</scope>
    <source>
        <strain evidence="2 3">JCM 17504</strain>
    </source>
</reference>
<feature type="compositionally biased region" description="Basic and acidic residues" evidence="1">
    <location>
        <begin position="1"/>
        <end position="16"/>
    </location>
</feature>
<feature type="compositionally biased region" description="Acidic residues" evidence="1">
    <location>
        <begin position="225"/>
        <end position="250"/>
    </location>
</feature>
<dbReference type="EMBL" id="BAABKX010000015">
    <property type="protein sequence ID" value="GAA5056136.1"/>
    <property type="molecule type" value="Genomic_DNA"/>
</dbReference>
<name>A0AAV3UL29_9EURY</name>
<comment type="caution">
    <text evidence="2">The sequence shown here is derived from an EMBL/GenBank/DDBJ whole genome shotgun (WGS) entry which is preliminary data.</text>
</comment>
<protein>
    <submittedName>
        <fullName evidence="2">Uncharacterized protein</fullName>
    </submittedName>
</protein>
<organism evidence="2 3">
    <name type="scientific">Haladaptatus pallidirubidus</name>
    <dbReference type="NCBI Taxonomy" id="1008152"/>
    <lineage>
        <taxon>Archaea</taxon>
        <taxon>Methanobacteriati</taxon>
        <taxon>Methanobacteriota</taxon>
        <taxon>Stenosarchaea group</taxon>
        <taxon>Halobacteria</taxon>
        <taxon>Halobacteriales</taxon>
        <taxon>Haladaptataceae</taxon>
        <taxon>Haladaptatus</taxon>
    </lineage>
</organism>